<sequence length="83" mass="9240">MKKAIIFFVIFLSGYIAIGQVKPAGIDITEIINIGGIKQVFSIKGKEYGMPLNLVVGSTTGNLPDEPCTRLFRHFYYLCAFHN</sequence>
<name>A0A5B8VUW4_9SPHI</name>
<dbReference type="AlphaFoldDB" id="A0A5B8VUW4"/>
<accession>A0A5B8VUW4</accession>
<dbReference type="KEGG" id="mgk:FSB76_04415"/>
<dbReference type="Proteomes" id="UP000321362">
    <property type="component" value="Chromosome"/>
</dbReference>
<dbReference type="EMBL" id="CP042437">
    <property type="protein sequence ID" value="QEC75219.1"/>
    <property type="molecule type" value="Genomic_DNA"/>
</dbReference>
<evidence type="ECO:0000313" key="2">
    <source>
        <dbReference type="Proteomes" id="UP000321362"/>
    </source>
</evidence>
<gene>
    <name evidence="1" type="ORF">FSB76_04415</name>
</gene>
<proteinExistence type="predicted"/>
<protein>
    <submittedName>
        <fullName evidence="1">Uncharacterized protein</fullName>
    </submittedName>
</protein>
<evidence type="ECO:0000313" key="1">
    <source>
        <dbReference type="EMBL" id="QEC75219.1"/>
    </source>
</evidence>
<keyword evidence="2" id="KW-1185">Reference proteome</keyword>
<reference evidence="1 2" key="1">
    <citation type="journal article" date="2013" name="J. Microbiol.">
        <title>Mucilaginibacter ginsenosidivorax sp. nov., with ginsenoside converting activity isolated from sediment.</title>
        <authorList>
            <person name="Kim J.K."/>
            <person name="Choi T.E."/>
            <person name="Liu Q.M."/>
            <person name="Park H.Y."/>
            <person name="Yi T.H."/>
            <person name="Yoon M.H."/>
            <person name="Kim S.C."/>
            <person name="Im W.T."/>
        </authorList>
    </citation>
    <scope>NUCLEOTIDE SEQUENCE [LARGE SCALE GENOMIC DNA]</scope>
    <source>
        <strain evidence="1 2">KHI28</strain>
    </source>
</reference>
<organism evidence="1 2">
    <name type="scientific">Mucilaginibacter ginsenosidivorax</name>
    <dbReference type="NCBI Taxonomy" id="862126"/>
    <lineage>
        <taxon>Bacteria</taxon>
        <taxon>Pseudomonadati</taxon>
        <taxon>Bacteroidota</taxon>
        <taxon>Sphingobacteriia</taxon>
        <taxon>Sphingobacteriales</taxon>
        <taxon>Sphingobacteriaceae</taxon>
        <taxon>Mucilaginibacter</taxon>
    </lineage>
</organism>
<dbReference type="RefSeq" id="WP_147052373.1">
    <property type="nucleotide sequence ID" value="NZ_CP042437.1"/>
</dbReference>
<dbReference type="OrthoDB" id="9796770at2"/>